<feature type="region of interest" description="Disordered" evidence="1">
    <location>
        <begin position="1"/>
        <end position="46"/>
    </location>
</feature>
<evidence type="ECO:0000256" key="1">
    <source>
        <dbReference type="SAM" id="MobiDB-lite"/>
    </source>
</evidence>
<keyword evidence="3" id="KW-1185">Reference proteome</keyword>
<organism evidence="2 3">
    <name type="scientific">Eimeria necatrix</name>
    <dbReference type="NCBI Taxonomy" id="51315"/>
    <lineage>
        <taxon>Eukaryota</taxon>
        <taxon>Sar</taxon>
        <taxon>Alveolata</taxon>
        <taxon>Apicomplexa</taxon>
        <taxon>Conoidasida</taxon>
        <taxon>Coccidia</taxon>
        <taxon>Eucoccidiorida</taxon>
        <taxon>Eimeriorina</taxon>
        <taxon>Eimeriidae</taxon>
        <taxon>Eimeria</taxon>
    </lineage>
</organism>
<dbReference type="AlphaFoldDB" id="U6MNE8"/>
<gene>
    <name evidence="2" type="ORF">ENH_00036840</name>
</gene>
<accession>U6MNE8</accession>
<feature type="compositionally biased region" description="Polar residues" evidence="1">
    <location>
        <begin position="7"/>
        <end position="22"/>
    </location>
</feature>
<reference evidence="2" key="1">
    <citation type="submission" date="2013-10" db="EMBL/GenBank/DDBJ databases">
        <title>Genomic analysis of the causative agents of coccidiosis in chickens.</title>
        <authorList>
            <person name="Reid A.J."/>
            <person name="Blake D."/>
            <person name="Billington K."/>
            <person name="Browne H."/>
            <person name="Dunn M."/>
            <person name="Hung S."/>
            <person name="Kawahara F."/>
            <person name="Miranda-Saavedra D."/>
            <person name="Mourier T."/>
            <person name="Nagra H."/>
            <person name="Otto T.D."/>
            <person name="Rawlings N."/>
            <person name="Sanchez A."/>
            <person name="Sanders M."/>
            <person name="Subramaniam C."/>
            <person name="Tay Y."/>
            <person name="Dear P."/>
            <person name="Doerig C."/>
            <person name="Gruber A."/>
            <person name="Parkinson J."/>
            <person name="Shirley M."/>
            <person name="Wan K.L."/>
            <person name="Berriman M."/>
            <person name="Tomley F."/>
            <person name="Pain A."/>
        </authorList>
    </citation>
    <scope>NUCLEOTIDE SEQUENCE [LARGE SCALE GENOMIC DNA]</scope>
    <source>
        <strain evidence="2">Houghton</strain>
    </source>
</reference>
<dbReference type="EMBL" id="HG722734">
    <property type="protein sequence ID" value="CDJ63185.1"/>
    <property type="molecule type" value="Genomic_DNA"/>
</dbReference>
<dbReference type="RefSeq" id="XP_013440547.1">
    <property type="nucleotide sequence ID" value="XM_013585093.1"/>
</dbReference>
<evidence type="ECO:0000313" key="2">
    <source>
        <dbReference type="EMBL" id="CDJ63185.1"/>
    </source>
</evidence>
<feature type="compositionally biased region" description="Basic and acidic residues" evidence="1">
    <location>
        <begin position="36"/>
        <end position="46"/>
    </location>
</feature>
<protein>
    <recommendedName>
        <fullName evidence="4">WD domain, G-beta repeat-containing protein</fullName>
    </recommendedName>
</protein>
<dbReference type="OrthoDB" id="345963at2759"/>
<sequence length="129" mass="14101">MAARSRTFLTQPVSEPTSQGSGEASVHQAPRKRRDGTHEATLLHESSAHRDAVLSLDLCEAATSSDAVHPEDASLSKANGYVRWILSVGTDRVVKAWSVDLQRLGQLTSVRFINSERHALAIHTSFLIK</sequence>
<evidence type="ECO:0000313" key="3">
    <source>
        <dbReference type="Proteomes" id="UP000030754"/>
    </source>
</evidence>
<evidence type="ECO:0008006" key="4">
    <source>
        <dbReference type="Google" id="ProtNLM"/>
    </source>
</evidence>
<dbReference type="VEuPathDB" id="ToxoDB:ENH_00036840"/>
<name>U6MNE8_9EIME</name>
<proteinExistence type="predicted"/>
<dbReference type="Proteomes" id="UP000030754">
    <property type="component" value="Unassembled WGS sequence"/>
</dbReference>
<reference evidence="2" key="2">
    <citation type="submission" date="2013-10" db="EMBL/GenBank/DDBJ databases">
        <authorList>
            <person name="Aslett M."/>
        </authorList>
    </citation>
    <scope>NUCLEOTIDE SEQUENCE [LARGE SCALE GENOMIC DNA]</scope>
    <source>
        <strain evidence="2">Houghton</strain>
    </source>
</reference>
<dbReference type="GeneID" id="25473846"/>